<proteinExistence type="predicted"/>
<evidence type="ECO:0000313" key="2">
    <source>
        <dbReference type="Proteomes" id="UP000030706"/>
    </source>
</evidence>
<dbReference type="AlphaFoldDB" id="A0A074XBD5"/>
<protein>
    <submittedName>
        <fullName evidence="1">Uncharacterized protein</fullName>
    </submittedName>
</protein>
<dbReference type="EMBL" id="KL584994">
    <property type="protein sequence ID" value="KEQ81034.1"/>
    <property type="molecule type" value="Genomic_DNA"/>
</dbReference>
<name>A0A074XBD5_AURPU</name>
<keyword evidence="2" id="KW-1185">Reference proteome</keyword>
<sequence length="184" mass="21224">MNNPPPAKDVEDACDEKSTSTAIEGLLSGDLAKSLSMYEAEYNTYIQAMMDVKVDTTQNVWDDYYDYLEDTNLNLQTIDLDTIDAEGISEITHLLKLENEANASVFRVRRLMMQAHRHMDKLRTLAKRIDEEHGLELEKKAHVVNVELFRQYTKNVQKHFVVLLEPWRAVVYGRAAKVFDKEEG</sequence>
<dbReference type="GeneID" id="40746424"/>
<reference evidence="1 2" key="1">
    <citation type="journal article" date="2014" name="BMC Genomics">
        <title>Genome sequencing of four Aureobasidium pullulans varieties: biotechnological potential, stress tolerance, and description of new species.</title>
        <authorList>
            <person name="Gostin Ar C."/>
            <person name="Ohm R.A."/>
            <person name="Kogej T."/>
            <person name="Sonjak S."/>
            <person name="Turk M."/>
            <person name="Zajc J."/>
            <person name="Zalar P."/>
            <person name="Grube M."/>
            <person name="Sun H."/>
            <person name="Han J."/>
            <person name="Sharma A."/>
            <person name="Chiniquy J."/>
            <person name="Ngan C.Y."/>
            <person name="Lipzen A."/>
            <person name="Barry K."/>
            <person name="Grigoriev I.V."/>
            <person name="Gunde-Cimerman N."/>
        </authorList>
    </citation>
    <scope>NUCLEOTIDE SEQUENCE [LARGE SCALE GENOMIC DNA]</scope>
    <source>
        <strain evidence="1 2">EXF-150</strain>
    </source>
</reference>
<dbReference type="RefSeq" id="XP_029757221.1">
    <property type="nucleotide sequence ID" value="XM_029904118.1"/>
</dbReference>
<accession>A0A074XBD5</accession>
<evidence type="ECO:0000313" key="1">
    <source>
        <dbReference type="EMBL" id="KEQ81034.1"/>
    </source>
</evidence>
<organism evidence="1 2">
    <name type="scientific">Aureobasidium pullulans EXF-150</name>
    <dbReference type="NCBI Taxonomy" id="1043002"/>
    <lineage>
        <taxon>Eukaryota</taxon>
        <taxon>Fungi</taxon>
        <taxon>Dikarya</taxon>
        <taxon>Ascomycota</taxon>
        <taxon>Pezizomycotina</taxon>
        <taxon>Dothideomycetes</taxon>
        <taxon>Dothideomycetidae</taxon>
        <taxon>Dothideales</taxon>
        <taxon>Saccotheciaceae</taxon>
        <taxon>Aureobasidium</taxon>
    </lineage>
</organism>
<gene>
    <name evidence="1" type="ORF">M438DRAFT_338411</name>
</gene>
<dbReference type="Proteomes" id="UP000030706">
    <property type="component" value="Unassembled WGS sequence"/>
</dbReference>
<dbReference type="HOGENOM" id="CLU_1467886_0_0_1"/>